<evidence type="ECO:0000256" key="1">
    <source>
        <dbReference type="SAM" id="MobiDB-lite"/>
    </source>
</evidence>
<feature type="region of interest" description="Disordered" evidence="1">
    <location>
        <begin position="45"/>
        <end position="85"/>
    </location>
</feature>
<organism evidence="3 4">
    <name type="scientific">Verticillium longisporum</name>
    <name type="common">Verticillium dahliae var. longisporum</name>
    <dbReference type="NCBI Taxonomy" id="100787"/>
    <lineage>
        <taxon>Eukaryota</taxon>
        <taxon>Fungi</taxon>
        <taxon>Dikarya</taxon>
        <taxon>Ascomycota</taxon>
        <taxon>Pezizomycotina</taxon>
        <taxon>Sordariomycetes</taxon>
        <taxon>Hypocreomycetidae</taxon>
        <taxon>Glomerellales</taxon>
        <taxon>Plectosphaerellaceae</taxon>
        <taxon>Verticillium</taxon>
    </lineage>
</organism>
<dbReference type="Proteomes" id="UP000045706">
    <property type="component" value="Unassembled WGS sequence"/>
</dbReference>
<dbReference type="AlphaFoldDB" id="A0A0G4M2K6"/>
<sequence>MSEDREESRHLMPQTPNAKANFDLFGTLVAFLGVVLIAHPTSLFSSASPDGGDATAAAYVPDTHNSTAPTGGGNPGMDHEATPAERLRAVGVALVGVP</sequence>
<dbReference type="EMBL" id="CVQI01021113">
    <property type="protein sequence ID" value="CRK28538.1"/>
    <property type="molecule type" value="Genomic_DNA"/>
</dbReference>
<reference evidence="4" key="1">
    <citation type="submission" date="2015-05" db="EMBL/GenBank/DDBJ databases">
        <authorList>
            <person name="Fogelqvist Johan"/>
        </authorList>
    </citation>
    <scope>NUCLEOTIDE SEQUENCE [LARGE SCALE GENOMIC DNA]</scope>
</reference>
<keyword evidence="2" id="KW-1133">Transmembrane helix</keyword>
<keyword evidence="2" id="KW-0812">Transmembrane</keyword>
<name>A0A0G4M2K6_VERLO</name>
<evidence type="ECO:0000313" key="3">
    <source>
        <dbReference type="EMBL" id="CRK28538.1"/>
    </source>
</evidence>
<evidence type="ECO:0000256" key="2">
    <source>
        <dbReference type="SAM" id="Phobius"/>
    </source>
</evidence>
<feature type="transmembrane region" description="Helical" evidence="2">
    <location>
        <begin position="20"/>
        <end position="39"/>
    </location>
</feature>
<gene>
    <name evidence="3" type="ORF">BN1723_014130</name>
</gene>
<keyword evidence="2" id="KW-0472">Membrane</keyword>
<accession>A0A0G4M2K6</accession>
<proteinExistence type="predicted"/>
<evidence type="ECO:0000313" key="4">
    <source>
        <dbReference type="Proteomes" id="UP000045706"/>
    </source>
</evidence>
<protein>
    <submittedName>
        <fullName evidence="3">Uncharacterized protein</fullName>
    </submittedName>
</protein>